<gene>
    <name evidence="10" type="primary">Acr_4</name>
    <name evidence="10" type="ORF">PTIVIO_R11444</name>
</gene>
<name>A0A7K6BTN0_PTIVI</name>
<dbReference type="SUPFAM" id="SSF50494">
    <property type="entry name" value="Trypsin-like serine proteases"/>
    <property type="match status" value="1"/>
</dbReference>
<evidence type="ECO:0000256" key="3">
    <source>
        <dbReference type="ARBA" id="ARBA00017161"/>
    </source>
</evidence>
<dbReference type="InterPro" id="IPR043504">
    <property type="entry name" value="Peptidase_S1_PA_chymotrypsin"/>
</dbReference>
<evidence type="ECO:0000256" key="5">
    <source>
        <dbReference type="ARBA" id="ARBA00022801"/>
    </source>
</evidence>
<evidence type="ECO:0000256" key="1">
    <source>
        <dbReference type="ARBA" id="ARBA00001656"/>
    </source>
</evidence>
<dbReference type="InterPro" id="IPR033116">
    <property type="entry name" value="TRYPSIN_SER"/>
</dbReference>
<dbReference type="Proteomes" id="UP000584880">
    <property type="component" value="Unassembled WGS sequence"/>
</dbReference>
<dbReference type="InterPro" id="IPR009003">
    <property type="entry name" value="Peptidase_S1_PA"/>
</dbReference>
<comment type="similarity">
    <text evidence="8">Belongs to the peptidase S1 family. CLIP subfamily.</text>
</comment>
<dbReference type="GO" id="GO:0004252">
    <property type="term" value="F:serine-type endopeptidase activity"/>
    <property type="evidence" value="ECO:0007669"/>
    <property type="project" value="InterPro"/>
</dbReference>
<dbReference type="SMART" id="SM00020">
    <property type="entry name" value="Tryp_SPc"/>
    <property type="match status" value="1"/>
</dbReference>
<dbReference type="EMBL" id="VZRJ01003138">
    <property type="protein sequence ID" value="NWV04982.1"/>
    <property type="molecule type" value="Genomic_DNA"/>
</dbReference>
<dbReference type="InterPro" id="IPR001254">
    <property type="entry name" value="Trypsin_dom"/>
</dbReference>
<feature type="non-terminal residue" evidence="10">
    <location>
        <position position="1"/>
    </location>
</feature>
<dbReference type="Pfam" id="PF00089">
    <property type="entry name" value="Trypsin"/>
    <property type="match status" value="1"/>
</dbReference>
<keyword evidence="6" id="KW-0720">Serine protease</keyword>
<comment type="catalytic activity">
    <reaction evidence="1">
        <text>Preferential cleavage: Arg-|-Xaa, Lys-|-Xaa.</text>
        <dbReference type="EC" id="3.4.21.10"/>
    </reaction>
</comment>
<dbReference type="PRINTS" id="PR00722">
    <property type="entry name" value="CHYMOTRYPSIN"/>
</dbReference>
<dbReference type="PROSITE" id="PS50240">
    <property type="entry name" value="TRYPSIN_DOM"/>
    <property type="match status" value="1"/>
</dbReference>
<keyword evidence="5" id="KW-0378">Hydrolase</keyword>
<evidence type="ECO:0000256" key="7">
    <source>
        <dbReference type="ARBA" id="ARBA00023157"/>
    </source>
</evidence>
<dbReference type="InterPro" id="IPR001314">
    <property type="entry name" value="Peptidase_S1A"/>
</dbReference>
<feature type="domain" description="Peptidase S1" evidence="9">
    <location>
        <begin position="1"/>
        <end position="172"/>
    </location>
</feature>
<protein>
    <recommendedName>
        <fullName evidence="3">Acrosin</fullName>
        <ecNumber evidence="2">3.4.21.10</ecNumber>
    </recommendedName>
</protein>
<dbReference type="GO" id="GO:0007340">
    <property type="term" value="P:acrosome reaction"/>
    <property type="evidence" value="ECO:0007669"/>
    <property type="project" value="TreeGrafter"/>
</dbReference>
<dbReference type="EC" id="3.4.21.10" evidence="2"/>
<evidence type="ECO:0000256" key="4">
    <source>
        <dbReference type="ARBA" id="ARBA00022670"/>
    </source>
</evidence>
<dbReference type="PANTHER" id="PTHR24252:SF8">
    <property type="entry name" value="ACROSIN"/>
    <property type="match status" value="1"/>
</dbReference>
<keyword evidence="7" id="KW-1015">Disulfide bond</keyword>
<dbReference type="CDD" id="cd00190">
    <property type="entry name" value="Tryp_SPc"/>
    <property type="match status" value="1"/>
</dbReference>
<keyword evidence="11" id="KW-1185">Reference proteome</keyword>
<dbReference type="FunFam" id="2.40.10.10:FF:000002">
    <property type="entry name" value="Transmembrane protease serine"/>
    <property type="match status" value="1"/>
</dbReference>
<dbReference type="PROSITE" id="PS00135">
    <property type="entry name" value="TRYPSIN_SER"/>
    <property type="match status" value="1"/>
</dbReference>
<dbReference type="Gene3D" id="2.40.10.10">
    <property type="entry name" value="Trypsin-like serine proteases"/>
    <property type="match status" value="2"/>
</dbReference>
<dbReference type="PANTHER" id="PTHR24252">
    <property type="entry name" value="ACROSIN-RELATED"/>
    <property type="match status" value="1"/>
</dbReference>
<sequence>AQVRQIKTLLCHEKYKRSDLSYDIALLELNEPVQCSPYIQLGCVADPILSLSELQNCWVAGWGSTIARAQKLRPSDVLQEAKVQLIDVQLCNSSSWHSGGIFTYNLCAGYPEGTISTCQGDSGGPLMCQDNNADFFWIIGVASWGRGCARAKRPGVHTSTQYFYDWMLFQMG</sequence>
<accession>A0A7K6BTN0</accession>
<keyword evidence="4" id="KW-0645">Protease</keyword>
<evidence type="ECO:0000259" key="9">
    <source>
        <dbReference type="PROSITE" id="PS50240"/>
    </source>
</evidence>
<evidence type="ECO:0000313" key="10">
    <source>
        <dbReference type="EMBL" id="NWV04982.1"/>
    </source>
</evidence>
<evidence type="ECO:0000256" key="2">
    <source>
        <dbReference type="ARBA" id="ARBA00012050"/>
    </source>
</evidence>
<reference evidence="10 11" key="1">
    <citation type="submission" date="2019-09" db="EMBL/GenBank/DDBJ databases">
        <title>Bird 10,000 Genomes (B10K) Project - Family phase.</title>
        <authorList>
            <person name="Zhang G."/>
        </authorList>
    </citation>
    <scope>NUCLEOTIDE SEQUENCE [LARGE SCALE GENOMIC DNA]</scope>
    <source>
        <strain evidence="10">B10K-DU-012-10</strain>
        <tissue evidence="10">Blood</tissue>
    </source>
</reference>
<dbReference type="GO" id="GO:0006508">
    <property type="term" value="P:proteolysis"/>
    <property type="evidence" value="ECO:0007669"/>
    <property type="project" value="UniProtKB-KW"/>
</dbReference>
<organism evidence="10 11">
    <name type="scientific">Ptilonorhynchus violaceus</name>
    <name type="common">Satin bowerbird</name>
    <name type="synonym">Pyrrhocorax violaceus</name>
    <dbReference type="NCBI Taxonomy" id="28724"/>
    <lineage>
        <taxon>Eukaryota</taxon>
        <taxon>Metazoa</taxon>
        <taxon>Chordata</taxon>
        <taxon>Craniata</taxon>
        <taxon>Vertebrata</taxon>
        <taxon>Euteleostomi</taxon>
        <taxon>Archelosauria</taxon>
        <taxon>Archosauria</taxon>
        <taxon>Dinosauria</taxon>
        <taxon>Saurischia</taxon>
        <taxon>Theropoda</taxon>
        <taxon>Coelurosauria</taxon>
        <taxon>Aves</taxon>
        <taxon>Neognathae</taxon>
        <taxon>Neoaves</taxon>
        <taxon>Telluraves</taxon>
        <taxon>Australaves</taxon>
        <taxon>Passeriformes</taxon>
        <taxon>Ptilonorhynchidae</taxon>
        <taxon>Ptilonorhynchus</taxon>
    </lineage>
</organism>
<proteinExistence type="inferred from homology"/>
<evidence type="ECO:0000256" key="8">
    <source>
        <dbReference type="ARBA" id="ARBA00024195"/>
    </source>
</evidence>
<dbReference type="AlphaFoldDB" id="A0A7K6BTN0"/>
<evidence type="ECO:0000256" key="6">
    <source>
        <dbReference type="ARBA" id="ARBA00022825"/>
    </source>
</evidence>
<comment type="caution">
    <text evidence="10">The sequence shown here is derived from an EMBL/GenBank/DDBJ whole genome shotgun (WGS) entry which is preliminary data.</text>
</comment>
<feature type="non-terminal residue" evidence="10">
    <location>
        <position position="172"/>
    </location>
</feature>
<evidence type="ECO:0000313" key="11">
    <source>
        <dbReference type="Proteomes" id="UP000584880"/>
    </source>
</evidence>